<evidence type="ECO:0000313" key="2">
    <source>
        <dbReference type="EMBL" id="MCW1885511.1"/>
    </source>
</evidence>
<gene>
    <name evidence="2" type="ORF">OKA04_12295</name>
</gene>
<dbReference type="Proteomes" id="UP001207930">
    <property type="component" value="Unassembled WGS sequence"/>
</dbReference>
<dbReference type="RefSeq" id="WP_264501468.1">
    <property type="nucleotide sequence ID" value="NZ_JAPDDS010000006.1"/>
</dbReference>
<feature type="transmembrane region" description="Helical" evidence="1">
    <location>
        <begin position="6"/>
        <end position="30"/>
    </location>
</feature>
<organism evidence="2 3">
    <name type="scientific">Luteolibacter flavescens</name>
    <dbReference type="NCBI Taxonomy" id="1859460"/>
    <lineage>
        <taxon>Bacteria</taxon>
        <taxon>Pseudomonadati</taxon>
        <taxon>Verrucomicrobiota</taxon>
        <taxon>Verrucomicrobiia</taxon>
        <taxon>Verrucomicrobiales</taxon>
        <taxon>Verrucomicrobiaceae</taxon>
        <taxon>Luteolibacter</taxon>
    </lineage>
</organism>
<comment type="caution">
    <text evidence="2">The sequence shown here is derived from an EMBL/GenBank/DDBJ whole genome shotgun (WGS) entry which is preliminary data.</text>
</comment>
<name>A0ABT3FPL3_9BACT</name>
<keyword evidence="1" id="KW-0812">Transmembrane</keyword>
<protein>
    <submittedName>
        <fullName evidence="2">Uncharacterized protein</fullName>
    </submittedName>
</protein>
<keyword evidence="1" id="KW-1133">Transmembrane helix</keyword>
<keyword evidence="3" id="KW-1185">Reference proteome</keyword>
<evidence type="ECO:0000313" key="3">
    <source>
        <dbReference type="Proteomes" id="UP001207930"/>
    </source>
</evidence>
<evidence type="ECO:0000256" key="1">
    <source>
        <dbReference type="SAM" id="Phobius"/>
    </source>
</evidence>
<accession>A0ABT3FPL3</accession>
<sequence>MEVPLGWFLGTIAALCGCICTLASVIFSSLNSRITSQSRVITDQAVQMEAMRKDIERLSGGCGVATCLWVHRRPSIILPPTTTPPSQEV</sequence>
<proteinExistence type="predicted"/>
<keyword evidence="1" id="KW-0472">Membrane</keyword>
<reference evidence="2 3" key="1">
    <citation type="submission" date="2022-10" db="EMBL/GenBank/DDBJ databases">
        <title>Luteolibacter flavescens strain MCCC 1K03193, whole genome shotgun sequencing project.</title>
        <authorList>
            <person name="Zhao G."/>
            <person name="Shen L."/>
        </authorList>
    </citation>
    <scope>NUCLEOTIDE SEQUENCE [LARGE SCALE GENOMIC DNA]</scope>
    <source>
        <strain evidence="2 3">MCCC 1K03193</strain>
    </source>
</reference>
<dbReference type="EMBL" id="JAPDDS010000006">
    <property type="protein sequence ID" value="MCW1885511.1"/>
    <property type="molecule type" value="Genomic_DNA"/>
</dbReference>